<evidence type="ECO:0000256" key="3">
    <source>
        <dbReference type="RuleBase" id="RU000363"/>
    </source>
</evidence>
<comment type="similarity">
    <text evidence="1 3">Belongs to the short-chain dehydrogenases/reductases (SDR) family.</text>
</comment>
<proteinExistence type="inferred from homology"/>
<keyword evidence="5" id="KW-1185">Reference proteome</keyword>
<comment type="caution">
    <text evidence="4">The sequence shown here is derived from an EMBL/GenBank/DDBJ whole genome shotgun (WGS) entry which is preliminary data.</text>
</comment>
<reference evidence="5" key="1">
    <citation type="journal article" date="2019" name="Int. J. Syst. Evol. Microbiol.">
        <title>The Global Catalogue of Microorganisms (GCM) 10K type strain sequencing project: providing services to taxonomists for standard genome sequencing and annotation.</title>
        <authorList>
            <consortium name="The Broad Institute Genomics Platform"/>
            <consortium name="The Broad Institute Genome Sequencing Center for Infectious Disease"/>
            <person name="Wu L."/>
            <person name="Ma J."/>
        </authorList>
    </citation>
    <scope>NUCLEOTIDE SEQUENCE [LARGE SCALE GENOMIC DNA]</scope>
    <source>
        <strain evidence="5">CCM 2050</strain>
    </source>
</reference>
<name>A0ABW1W8E6_9GAMM</name>
<dbReference type="InterPro" id="IPR002347">
    <property type="entry name" value="SDR_fam"/>
</dbReference>
<dbReference type="PRINTS" id="PR00080">
    <property type="entry name" value="SDRFAMILY"/>
</dbReference>
<dbReference type="InterPro" id="IPR036291">
    <property type="entry name" value="NAD(P)-bd_dom_sf"/>
</dbReference>
<protein>
    <submittedName>
        <fullName evidence="4">SDR family NAD(P)-dependent oxidoreductase</fullName>
        <ecNumber evidence="4">1.-.-.-</ecNumber>
    </submittedName>
</protein>
<evidence type="ECO:0000256" key="1">
    <source>
        <dbReference type="ARBA" id="ARBA00006484"/>
    </source>
</evidence>
<evidence type="ECO:0000313" key="5">
    <source>
        <dbReference type="Proteomes" id="UP001596264"/>
    </source>
</evidence>
<evidence type="ECO:0000256" key="2">
    <source>
        <dbReference type="ARBA" id="ARBA00023002"/>
    </source>
</evidence>
<organism evidence="4 5">
    <name type="scientific">Psychrobacter glacincola</name>
    <dbReference type="NCBI Taxonomy" id="56810"/>
    <lineage>
        <taxon>Bacteria</taxon>
        <taxon>Pseudomonadati</taxon>
        <taxon>Pseudomonadota</taxon>
        <taxon>Gammaproteobacteria</taxon>
        <taxon>Moraxellales</taxon>
        <taxon>Moraxellaceae</taxon>
        <taxon>Psychrobacter</taxon>
    </lineage>
</organism>
<dbReference type="EC" id="1.-.-.-" evidence="4"/>
<dbReference type="Gene3D" id="3.40.50.720">
    <property type="entry name" value="NAD(P)-binding Rossmann-like Domain"/>
    <property type="match status" value="1"/>
</dbReference>
<accession>A0ABW1W8E6</accession>
<dbReference type="GO" id="GO:0016491">
    <property type="term" value="F:oxidoreductase activity"/>
    <property type="evidence" value="ECO:0007669"/>
    <property type="project" value="UniProtKB-KW"/>
</dbReference>
<keyword evidence="2 4" id="KW-0560">Oxidoreductase</keyword>
<dbReference type="EMBL" id="JBHSTZ010000064">
    <property type="protein sequence ID" value="MFC6382341.1"/>
    <property type="molecule type" value="Genomic_DNA"/>
</dbReference>
<gene>
    <name evidence="4" type="ORF">ACFP58_12900</name>
</gene>
<dbReference type="SUPFAM" id="SSF51735">
    <property type="entry name" value="NAD(P)-binding Rossmann-fold domains"/>
    <property type="match status" value="1"/>
</dbReference>
<sequence length="348" mass="38015">MLNNVFAIATSLRQHLPFSVDPDFDIAPYYHNHVAAITGAGSGMGRELAIHLAKMGCHVALSDINAEQLIQTKEMLVNYDIKATTTVLDVSDNKAVEAWADNVMAEHGKVNFIFNNAGVALYSTVEGSSISELEWVMDINFWGVVYGTKAFLPLIKNSVKQSEIDISANKSNSNDKNKKSRQFKEHGHIVNISSLFGLTAQPSQSAYNASKFAVRGFTESLRQELDIQHCGVSATCIHPGGIKTNIANSARGNDSVKDIGMRGGRKSISSFNKFLKFDASEAAWIILHAAATNQPRCLIGSDAKMIDAVQRVFPSRYSKVLNDMNILSRKLKGKKHSKNAANKAITAK</sequence>
<dbReference type="PRINTS" id="PR00081">
    <property type="entry name" value="GDHRDH"/>
</dbReference>
<evidence type="ECO:0000313" key="4">
    <source>
        <dbReference type="EMBL" id="MFC6382341.1"/>
    </source>
</evidence>
<dbReference type="RefSeq" id="WP_201562214.1">
    <property type="nucleotide sequence ID" value="NZ_CAJGZK010000007.1"/>
</dbReference>
<dbReference type="Proteomes" id="UP001596264">
    <property type="component" value="Unassembled WGS sequence"/>
</dbReference>
<dbReference type="InterPro" id="IPR020904">
    <property type="entry name" value="Sc_DH/Rdtase_CS"/>
</dbReference>
<dbReference type="PANTHER" id="PTHR24322:SF736">
    <property type="entry name" value="RETINOL DEHYDROGENASE 10"/>
    <property type="match status" value="1"/>
</dbReference>
<dbReference type="PANTHER" id="PTHR24322">
    <property type="entry name" value="PKSB"/>
    <property type="match status" value="1"/>
</dbReference>
<dbReference type="Pfam" id="PF00106">
    <property type="entry name" value="adh_short"/>
    <property type="match status" value="1"/>
</dbReference>
<dbReference type="PROSITE" id="PS00061">
    <property type="entry name" value="ADH_SHORT"/>
    <property type="match status" value="1"/>
</dbReference>